<dbReference type="Gene3D" id="3.40.50.1820">
    <property type="entry name" value="alpha/beta hydrolase"/>
    <property type="match status" value="1"/>
</dbReference>
<reference evidence="5" key="1">
    <citation type="submission" date="2016-11" db="EMBL/GenBank/DDBJ databases">
        <authorList>
            <person name="Varghese N."/>
            <person name="Submissions S."/>
        </authorList>
    </citation>
    <scope>NUCLEOTIDE SEQUENCE [LARGE SCALE GENOMIC DNA]</scope>
    <source>
        <strain evidence="5">DSM 18829</strain>
    </source>
</reference>
<dbReference type="InterPro" id="IPR029058">
    <property type="entry name" value="AB_hydrolase_fold"/>
</dbReference>
<dbReference type="AlphaFoldDB" id="A0A1M6B0X5"/>
<dbReference type="STRING" id="415425.SAMN05444363_0496"/>
<dbReference type="Pfam" id="PF18962">
    <property type="entry name" value="Por_Secre_tail"/>
    <property type="match status" value="1"/>
</dbReference>
<dbReference type="NCBIfam" id="TIGR04183">
    <property type="entry name" value="Por_Secre_tail"/>
    <property type="match status" value="1"/>
</dbReference>
<dbReference type="EMBL" id="FQZI01000001">
    <property type="protein sequence ID" value="SHI42228.1"/>
    <property type="molecule type" value="Genomic_DNA"/>
</dbReference>
<sequence length="382" mass="41978">MKKFIFTMLSILIFGFDGVSQNYSVATTTKTFKDSRRSNRSVATKIYYPVSTVTTQPNVTFPVIVLGHGFVMGSDAYQNFYNNLVPRGYIVVFVNSEGSVFANHDAYSKDLAFMVGAIQAENTNSNSVLKGKVANKTALLGHSMGGGAATVAASLTEVETLVTFAPAKLRFNTLTPASNVTEDALVFSGTSDGVTPPSENHLPIYNSLGSACKYFISITGGAHCYFANPNSACDFGERTSSNNIQITREQQHQTTFKFLNSWLDYKLKGDLEAKQLFDNDLTASVGINYQNGCDQNITNNSLSKQQLEITLFPNPTTTNVTIKTTELESFEKAEFYNEYGQLLLTSKKDQVDVSTLQSGQYIVKIYTKNSVSSKRMIIQKSK</sequence>
<organism evidence="4 5">
    <name type="scientific">Flavobacterium terrae</name>
    <dbReference type="NCBI Taxonomy" id="415425"/>
    <lineage>
        <taxon>Bacteria</taxon>
        <taxon>Pseudomonadati</taxon>
        <taxon>Bacteroidota</taxon>
        <taxon>Flavobacteriia</taxon>
        <taxon>Flavobacteriales</taxon>
        <taxon>Flavobacteriaceae</taxon>
        <taxon>Flavobacterium</taxon>
    </lineage>
</organism>
<feature type="domain" description="PET hydrolase/cutinase-like" evidence="2">
    <location>
        <begin position="32"/>
        <end position="231"/>
    </location>
</feature>
<evidence type="ECO:0000313" key="4">
    <source>
        <dbReference type="EMBL" id="SHI42228.1"/>
    </source>
</evidence>
<gene>
    <name evidence="4" type="ORF">SAMN05444363_0496</name>
</gene>
<evidence type="ECO:0000259" key="3">
    <source>
        <dbReference type="Pfam" id="PF18962"/>
    </source>
</evidence>
<dbReference type="RefSeq" id="WP_073308262.1">
    <property type="nucleotide sequence ID" value="NZ_FQZI01000001.1"/>
</dbReference>
<dbReference type="InterPro" id="IPR026444">
    <property type="entry name" value="Secre_tail"/>
</dbReference>
<accession>A0A1M6B0X5</accession>
<name>A0A1M6B0X5_9FLAO</name>
<keyword evidence="5" id="KW-1185">Reference proteome</keyword>
<dbReference type="SUPFAM" id="SSF53474">
    <property type="entry name" value="alpha/beta-Hydrolases"/>
    <property type="match status" value="1"/>
</dbReference>
<dbReference type="PANTHER" id="PTHR33428">
    <property type="entry name" value="CHLOROPHYLLASE-2, CHLOROPLASTIC"/>
    <property type="match status" value="1"/>
</dbReference>
<dbReference type="OrthoDB" id="1466228at2"/>
<dbReference type="Proteomes" id="UP000184488">
    <property type="component" value="Unassembled WGS sequence"/>
</dbReference>
<dbReference type="InterPro" id="IPR041127">
    <property type="entry name" value="PET_hydrolase/cutinase-like"/>
</dbReference>
<dbReference type="Pfam" id="PF12740">
    <property type="entry name" value="PETase"/>
    <property type="match status" value="1"/>
</dbReference>
<keyword evidence="1" id="KW-0732">Signal</keyword>
<protein>
    <submittedName>
        <fullName evidence="4">Por secretion system C-terminal sorting domain-containing protein</fullName>
    </submittedName>
</protein>
<proteinExistence type="predicted"/>
<evidence type="ECO:0000313" key="5">
    <source>
        <dbReference type="Proteomes" id="UP000184488"/>
    </source>
</evidence>
<dbReference type="PANTHER" id="PTHR33428:SF14">
    <property type="entry name" value="CARBOXYLESTERASE TYPE B DOMAIN-CONTAINING PROTEIN"/>
    <property type="match status" value="1"/>
</dbReference>
<feature type="domain" description="Secretion system C-terminal sorting" evidence="3">
    <location>
        <begin position="311"/>
        <end position="378"/>
    </location>
</feature>
<evidence type="ECO:0000256" key="1">
    <source>
        <dbReference type="ARBA" id="ARBA00022729"/>
    </source>
</evidence>
<evidence type="ECO:0000259" key="2">
    <source>
        <dbReference type="Pfam" id="PF12740"/>
    </source>
</evidence>